<keyword evidence="2" id="KW-1185">Reference proteome</keyword>
<protein>
    <submittedName>
        <fullName evidence="1">TRAP-type C4-dicarboxylate transport system permease large subunit</fullName>
    </submittedName>
</protein>
<dbReference type="EMBL" id="JACIEJ010000003">
    <property type="protein sequence ID" value="MBB3984981.1"/>
    <property type="molecule type" value="Genomic_DNA"/>
</dbReference>
<name>A0A7W6DKM0_9RHOB</name>
<comment type="caution">
    <text evidence="1">The sequence shown here is derived from an EMBL/GenBank/DDBJ whole genome shotgun (WGS) entry which is preliminary data.</text>
</comment>
<sequence>MIFSVLLVGIYGGVTTPTEAAAPAALSAFMATTAE</sequence>
<evidence type="ECO:0000313" key="2">
    <source>
        <dbReference type="Proteomes" id="UP000541426"/>
    </source>
</evidence>
<accession>A0A7W6DKM0</accession>
<organism evidence="1 2">
    <name type="scientific">Sagittula marina</name>
    <dbReference type="NCBI Taxonomy" id="943940"/>
    <lineage>
        <taxon>Bacteria</taxon>
        <taxon>Pseudomonadati</taxon>
        <taxon>Pseudomonadota</taxon>
        <taxon>Alphaproteobacteria</taxon>
        <taxon>Rhodobacterales</taxon>
        <taxon>Roseobacteraceae</taxon>
        <taxon>Sagittula</taxon>
    </lineage>
</organism>
<gene>
    <name evidence="1" type="ORF">GGQ68_001310</name>
</gene>
<evidence type="ECO:0000313" key="1">
    <source>
        <dbReference type="EMBL" id="MBB3984981.1"/>
    </source>
</evidence>
<dbReference type="Proteomes" id="UP000541426">
    <property type="component" value="Unassembled WGS sequence"/>
</dbReference>
<reference evidence="1 2" key="1">
    <citation type="submission" date="2020-08" db="EMBL/GenBank/DDBJ databases">
        <title>Genomic Encyclopedia of Type Strains, Phase IV (KMG-IV): sequencing the most valuable type-strain genomes for metagenomic binning, comparative biology and taxonomic classification.</title>
        <authorList>
            <person name="Goeker M."/>
        </authorList>
    </citation>
    <scope>NUCLEOTIDE SEQUENCE [LARGE SCALE GENOMIC DNA]</scope>
    <source>
        <strain evidence="1 2">DSM 102235</strain>
    </source>
</reference>
<proteinExistence type="predicted"/>
<dbReference type="AlphaFoldDB" id="A0A7W6DKM0"/>